<evidence type="ECO:0000313" key="3">
    <source>
        <dbReference type="Proteomes" id="UP000001056"/>
    </source>
</evidence>
<dbReference type="HOGENOM" id="CLU_2978937_0_0_1"/>
<keyword evidence="3" id="KW-1185">Reference proteome</keyword>
<dbReference type="InParanoid" id="Q2H2S2"/>
<organism evidence="2 3">
    <name type="scientific">Chaetomium globosum (strain ATCC 6205 / CBS 148.51 / DSM 1962 / NBRC 6347 / NRRL 1970)</name>
    <name type="common">Soil fungus</name>
    <dbReference type="NCBI Taxonomy" id="306901"/>
    <lineage>
        <taxon>Eukaryota</taxon>
        <taxon>Fungi</taxon>
        <taxon>Dikarya</taxon>
        <taxon>Ascomycota</taxon>
        <taxon>Pezizomycotina</taxon>
        <taxon>Sordariomycetes</taxon>
        <taxon>Sordariomycetidae</taxon>
        <taxon>Sordariales</taxon>
        <taxon>Chaetomiaceae</taxon>
        <taxon>Chaetomium</taxon>
    </lineage>
</organism>
<reference evidence="3" key="1">
    <citation type="journal article" date="2015" name="Genome Announc.">
        <title>Draft genome sequence of the cellulolytic fungus Chaetomium globosum.</title>
        <authorList>
            <person name="Cuomo C.A."/>
            <person name="Untereiner W.A."/>
            <person name="Ma L.-J."/>
            <person name="Grabherr M."/>
            <person name="Birren B.W."/>
        </authorList>
    </citation>
    <scope>NUCLEOTIDE SEQUENCE [LARGE SCALE GENOMIC DNA]</scope>
    <source>
        <strain evidence="3">ATCC 6205 / CBS 148.51 / DSM 1962 / NBRC 6347 / NRRL 1970</strain>
    </source>
</reference>
<dbReference type="EMBL" id="CH408032">
    <property type="protein sequence ID" value="EAQ87305.1"/>
    <property type="molecule type" value="Genomic_DNA"/>
</dbReference>
<feature type="region of interest" description="Disordered" evidence="1">
    <location>
        <begin position="37"/>
        <end position="58"/>
    </location>
</feature>
<evidence type="ECO:0000256" key="1">
    <source>
        <dbReference type="SAM" id="MobiDB-lite"/>
    </source>
</evidence>
<proteinExistence type="predicted"/>
<dbReference type="RefSeq" id="XP_001223138.1">
    <property type="nucleotide sequence ID" value="XM_001223137.1"/>
</dbReference>
<evidence type="ECO:0000313" key="2">
    <source>
        <dbReference type="EMBL" id="EAQ87305.1"/>
    </source>
</evidence>
<accession>Q2H2S2</accession>
<sequence>MSVVPGSGPGVDSVSTPQVTSSAAKVFVQMVSVGPVRGPSRWFSPTDEDPVQAVTDSS</sequence>
<protein>
    <submittedName>
        <fullName evidence="2">Uncharacterized protein</fullName>
    </submittedName>
</protein>
<dbReference type="Proteomes" id="UP000001056">
    <property type="component" value="Unassembled WGS sequence"/>
</dbReference>
<gene>
    <name evidence="2" type="ORF">CHGG_03924</name>
</gene>
<dbReference type="VEuPathDB" id="FungiDB:CHGG_03924"/>
<dbReference type="GeneID" id="4392741"/>
<dbReference type="AlphaFoldDB" id="Q2H2S2"/>
<name>Q2H2S2_CHAGB</name>